<sequence length="800" mass="89091">MLKNYFKTAFRNLLRQAGISVINLSGLTLGITCGLILFLMVNYMSSFDADQPRRDRIYRVVSQSQGNEGQDYSQGVPPALPDAFRTDFPDVQEVVFISNRADDMVTIPQASGEPKKYQEEKGIMFTEPGFFRTFDRHVREGDPVKGLDEPHEAVITAGWARKYFGREDVIGEEIVFNKETYKITAVVADAPTATDFPFNLFLSYSTIKKKTEEPGWGNTWSEQQCYILVKDEQQAAAIDKRLPDFSLKYLGKDDPDKTQFFLQPVADMHFDKRFGTYSRSTVSRATLTTLGVIGIILIITACINFINLSTAEAIKRSKEVGVRKSLGSTRSQLIGQFLGETSLVTIVAVVLSLVITQVALGYINIFLDVSLTLDLMAGSLWAYLLTVTVVVSLCSGLYPAFVVSGYNPAFALKNLAGNKNSSSYALRRTLVVVQFCISQLFIIGTIIIIRQMDFYQKKDLGFVQDAIINVPIPEREDARQGERISKMRTLRDEMARVPGVTLVSLASAPPSSGSVQGTNLKIDGADKPFEVEIKQIDNNYIDLYKLTLLAGQNVQDLDTAQGYIVNEKTARLAGFSNPPDMIGTDIRIWGKTFPVVGVVQNFHTQSLHDPMGATVLFNSLRGYNDLALKIDMARSQEIIETMKTKWEATYPEQIFSYTFLDDDIREFYEEEKKMSVMLSIFTSMAIFIGCLGLFGLATFMANQKTKEIGIRKVLGASAESIVLMFSKEYVRLIVIGFVLAAPVAWVVMNQFLSEYAYKINIGADIFMLSIGITLLIALVTVGYRSVRAATANPVNSLRSE</sequence>
<organism evidence="9 10">
    <name type="scientific">Dawidia soli</name>
    <dbReference type="NCBI Taxonomy" id="2782352"/>
    <lineage>
        <taxon>Bacteria</taxon>
        <taxon>Pseudomonadati</taxon>
        <taxon>Bacteroidota</taxon>
        <taxon>Cytophagia</taxon>
        <taxon>Cytophagales</taxon>
        <taxon>Chryseotaleaceae</taxon>
        <taxon>Dawidia</taxon>
    </lineage>
</organism>
<keyword evidence="2" id="KW-1003">Cell membrane</keyword>
<feature type="transmembrane region" description="Helical" evidence="6">
    <location>
        <begin position="759"/>
        <end position="783"/>
    </location>
</feature>
<evidence type="ECO:0000259" key="7">
    <source>
        <dbReference type="Pfam" id="PF02687"/>
    </source>
</evidence>
<dbReference type="AlphaFoldDB" id="A0AAP2GIX7"/>
<evidence type="ECO:0000256" key="4">
    <source>
        <dbReference type="ARBA" id="ARBA00022989"/>
    </source>
</evidence>
<name>A0AAP2GIX7_9BACT</name>
<comment type="caution">
    <text evidence="9">The sequence shown here is derived from an EMBL/GenBank/DDBJ whole genome shotgun (WGS) entry which is preliminary data.</text>
</comment>
<feature type="transmembrane region" description="Helical" evidence="6">
    <location>
        <begin position="287"/>
        <end position="308"/>
    </location>
</feature>
<keyword evidence="3 6" id="KW-0812">Transmembrane</keyword>
<dbReference type="Pfam" id="PF12704">
    <property type="entry name" value="MacB_PCD"/>
    <property type="match status" value="1"/>
</dbReference>
<dbReference type="InterPro" id="IPR050250">
    <property type="entry name" value="Macrolide_Exporter_MacB"/>
</dbReference>
<keyword evidence="4 6" id="KW-1133">Transmembrane helix</keyword>
<evidence type="ECO:0000256" key="6">
    <source>
        <dbReference type="SAM" id="Phobius"/>
    </source>
</evidence>
<evidence type="ECO:0000259" key="8">
    <source>
        <dbReference type="Pfam" id="PF12704"/>
    </source>
</evidence>
<feature type="transmembrane region" description="Helical" evidence="6">
    <location>
        <begin position="676"/>
        <end position="701"/>
    </location>
</feature>
<dbReference type="Pfam" id="PF02687">
    <property type="entry name" value="FtsX"/>
    <property type="match status" value="2"/>
</dbReference>
<dbReference type="EMBL" id="JAHESC010000016">
    <property type="protein sequence ID" value="MBT1687398.1"/>
    <property type="molecule type" value="Genomic_DNA"/>
</dbReference>
<proteinExistence type="predicted"/>
<protein>
    <submittedName>
        <fullName evidence="9">ABC transporter permease</fullName>
    </submittedName>
</protein>
<feature type="transmembrane region" description="Helical" evidence="6">
    <location>
        <begin position="425"/>
        <end position="449"/>
    </location>
</feature>
<comment type="subcellular location">
    <subcellularLocation>
        <location evidence="1">Cell membrane</location>
        <topology evidence="1">Multi-pass membrane protein</topology>
    </subcellularLocation>
</comment>
<evidence type="ECO:0000313" key="9">
    <source>
        <dbReference type="EMBL" id="MBT1687398.1"/>
    </source>
</evidence>
<evidence type="ECO:0000313" key="10">
    <source>
        <dbReference type="Proteomes" id="UP001319180"/>
    </source>
</evidence>
<feature type="domain" description="MacB-like periplasmic core" evidence="8">
    <location>
        <begin position="20"/>
        <end position="242"/>
    </location>
</feature>
<evidence type="ECO:0000256" key="5">
    <source>
        <dbReference type="ARBA" id="ARBA00023136"/>
    </source>
</evidence>
<dbReference type="PANTHER" id="PTHR30572">
    <property type="entry name" value="MEMBRANE COMPONENT OF TRANSPORTER-RELATED"/>
    <property type="match status" value="1"/>
</dbReference>
<dbReference type="RefSeq" id="WP_254090627.1">
    <property type="nucleotide sequence ID" value="NZ_JAHESC010000016.1"/>
</dbReference>
<dbReference type="Proteomes" id="UP001319180">
    <property type="component" value="Unassembled WGS sequence"/>
</dbReference>
<dbReference type="InterPro" id="IPR003838">
    <property type="entry name" value="ABC3_permease_C"/>
</dbReference>
<feature type="transmembrane region" description="Helical" evidence="6">
    <location>
        <begin position="380"/>
        <end position="404"/>
    </location>
</feature>
<feature type="transmembrane region" description="Helical" evidence="6">
    <location>
        <begin position="333"/>
        <end position="360"/>
    </location>
</feature>
<dbReference type="GO" id="GO:0022857">
    <property type="term" value="F:transmembrane transporter activity"/>
    <property type="evidence" value="ECO:0007669"/>
    <property type="project" value="TreeGrafter"/>
</dbReference>
<feature type="transmembrane region" description="Helical" evidence="6">
    <location>
        <begin position="729"/>
        <end position="747"/>
    </location>
</feature>
<dbReference type="PANTHER" id="PTHR30572:SF18">
    <property type="entry name" value="ABC-TYPE MACROLIDE FAMILY EXPORT SYSTEM PERMEASE COMPONENT 2"/>
    <property type="match status" value="1"/>
</dbReference>
<dbReference type="InterPro" id="IPR025857">
    <property type="entry name" value="MacB_PCD"/>
</dbReference>
<dbReference type="GO" id="GO:0005886">
    <property type="term" value="C:plasma membrane"/>
    <property type="evidence" value="ECO:0007669"/>
    <property type="project" value="UniProtKB-SubCell"/>
</dbReference>
<accession>A0AAP2GIX7</accession>
<evidence type="ECO:0000256" key="2">
    <source>
        <dbReference type="ARBA" id="ARBA00022475"/>
    </source>
</evidence>
<feature type="domain" description="ABC3 transporter permease C-terminal" evidence="7">
    <location>
        <begin position="680"/>
        <end position="787"/>
    </location>
</feature>
<reference evidence="9 10" key="1">
    <citation type="submission" date="2021-05" db="EMBL/GenBank/DDBJ databases">
        <title>A Polyphasic approach of four new species of the genus Ohtaekwangia: Ohtaekwangia histidinii sp. nov., Ohtaekwangia cretensis sp. nov., Ohtaekwangia indiensis sp. nov., Ohtaekwangia reichenbachii sp. nov. from diverse environment.</title>
        <authorList>
            <person name="Octaviana S."/>
        </authorList>
    </citation>
    <scope>NUCLEOTIDE SEQUENCE [LARGE SCALE GENOMIC DNA]</scope>
    <source>
        <strain evidence="9 10">PWU37</strain>
    </source>
</reference>
<evidence type="ECO:0000256" key="3">
    <source>
        <dbReference type="ARBA" id="ARBA00022692"/>
    </source>
</evidence>
<gene>
    <name evidence="9" type="ORF">KK078_12585</name>
</gene>
<evidence type="ECO:0000256" key="1">
    <source>
        <dbReference type="ARBA" id="ARBA00004651"/>
    </source>
</evidence>
<keyword evidence="5 6" id="KW-0472">Membrane</keyword>
<feature type="transmembrane region" description="Helical" evidence="6">
    <location>
        <begin position="21"/>
        <end position="44"/>
    </location>
</feature>
<keyword evidence="10" id="KW-1185">Reference proteome</keyword>
<feature type="domain" description="ABC3 transporter permease C-terminal" evidence="7">
    <location>
        <begin position="292"/>
        <end position="407"/>
    </location>
</feature>